<proteinExistence type="predicted"/>
<accession>A0ABV1RC05</accession>
<comment type="caution">
    <text evidence="1">The sequence shown here is derived from an EMBL/GenBank/DDBJ whole genome shotgun (WGS) entry which is preliminary data.</text>
</comment>
<dbReference type="RefSeq" id="WP_350400108.1">
    <property type="nucleotide sequence ID" value="NZ_JBELOE010000036.1"/>
</dbReference>
<name>A0ABV1RC05_9ALTE</name>
<dbReference type="EMBL" id="JBELOE010000036">
    <property type="protein sequence ID" value="MER2490310.1"/>
    <property type="molecule type" value="Genomic_DNA"/>
</dbReference>
<evidence type="ECO:0000313" key="2">
    <source>
        <dbReference type="Proteomes" id="UP001467690"/>
    </source>
</evidence>
<evidence type="ECO:0000313" key="1">
    <source>
        <dbReference type="EMBL" id="MER2490310.1"/>
    </source>
</evidence>
<keyword evidence="2" id="KW-1185">Reference proteome</keyword>
<dbReference type="Proteomes" id="UP001467690">
    <property type="component" value="Unassembled WGS sequence"/>
</dbReference>
<sequence length="288" mass="33019">MSWKPEDKDWLKARKAYWKVIKPMLSHTRLYDAKDIKLIKEYYLYGPEKETLIDKQVGNTLHKVKETALLAAWLCPSNDSEIVLTEIERFDRKSVAANGDVEWSRYGAQCFLNISLAIGAEKASYLSQYKLLGDGLFDGREQLMCQLLLPESIEKDPQFLKKKNDQNQNWFDDHLTYTLGDLLGVIDTPDPMPHYVPQYRIPYIVSCFKHGNIQQRAHITVERFCYVVEKIKAQPANALPVQVTSVNEFESGLLANKAEIPASTFEVFGKYRQLAKEKLLAEGIQPAD</sequence>
<gene>
    <name evidence="1" type="ORF">ABS311_00205</name>
</gene>
<organism evidence="1 2">
    <name type="scientific">Catenovulum sediminis</name>
    <dbReference type="NCBI Taxonomy" id="1740262"/>
    <lineage>
        <taxon>Bacteria</taxon>
        <taxon>Pseudomonadati</taxon>
        <taxon>Pseudomonadota</taxon>
        <taxon>Gammaproteobacteria</taxon>
        <taxon>Alteromonadales</taxon>
        <taxon>Alteromonadaceae</taxon>
        <taxon>Catenovulum</taxon>
    </lineage>
</organism>
<protein>
    <submittedName>
        <fullName evidence="1">Uncharacterized protein</fullName>
    </submittedName>
</protein>
<reference evidence="1 2" key="1">
    <citation type="submission" date="2024-06" db="EMBL/GenBank/DDBJ databases">
        <authorList>
            <person name="Chen R.Y."/>
        </authorList>
    </citation>
    <scope>NUCLEOTIDE SEQUENCE [LARGE SCALE GENOMIC DNA]</scope>
    <source>
        <strain evidence="1 2">D2</strain>
    </source>
</reference>